<keyword evidence="4 5" id="KW-0472">Membrane</keyword>
<dbReference type="InterPro" id="IPR011527">
    <property type="entry name" value="ABC1_TM_dom"/>
</dbReference>
<comment type="subcellular location">
    <subcellularLocation>
        <location evidence="1">Membrane</location>
        <topology evidence="1">Multi-pass membrane protein</topology>
    </subcellularLocation>
</comment>
<dbReference type="EMBL" id="UZAH01033838">
    <property type="protein sequence ID" value="VDP31604.1"/>
    <property type="molecule type" value="Genomic_DNA"/>
</dbReference>
<dbReference type="Pfam" id="PF00664">
    <property type="entry name" value="ABC_membrane"/>
    <property type="match status" value="1"/>
</dbReference>
<name>A0A3P8DI73_HELPZ</name>
<dbReference type="GO" id="GO:0005524">
    <property type="term" value="F:ATP binding"/>
    <property type="evidence" value="ECO:0007669"/>
    <property type="project" value="InterPro"/>
</dbReference>
<feature type="transmembrane region" description="Helical" evidence="5">
    <location>
        <begin position="159"/>
        <end position="184"/>
    </location>
</feature>
<dbReference type="PANTHER" id="PTHR24222">
    <property type="entry name" value="ABC TRANSPORTER B FAMILY"/>
    <property type="match status" value="1"/>
</dbReference>
<feature type="domain" description="ABC transmembrane type-1" evidence="6">
    <location>
        <begin position="101"/>
        <end position="219"/>
    </location>
</feature>
<reference evidence="7" key="1">
    <citation type="submission" date="2018-11" db="EMBL/GenBank/DDBJ databases">
        <authorList>
            <consortium name="Pathogen Informatics"/>
        </authorList>
    </citation>
    <scope>NUCLEOTIDE SEQUENCE [LARGE SCALE GENOMIC DNA]</scope>
</reference>
<evidence type="ECO:0000256" key="4">
    <source>
        <dbReference type="ARBA" id="ARBA00023136"/>
    </source>
</evidence>
<evidence type="ECO:0000256" key="3">
    <source>
        <dbReference type="ARBA" id="ARBA00022989"/>
    </source>
</evidence>
<gene>
    <name evidence="7" type="ORF">HPBE_LOCUS22286</name>
</gene>
<keyword evidence="2 5" id="KW-0812">Transmembrane</keyword>
<feature type="transmembrane region" description="Helical" evidence="5">
    <location>
        <begin position="97"/>
        <end position="120"/>
    </location>
</feature>
<dbReference type="PROSITE" id="PS50929">
    <property type="entry name" value="ABC_TM1F"/>
    <property type="match status" value="1"/>
</dbReference>
<protein>
    <recommendedName>
        <fullName evidence="6">ABC transmembrane type-1 domain-containing protein</fullName>
    </recommendedName>
</protein>
<dbReference type="InterPro" id="IPR036640">
    <property type="entry name" value="ABC1_TM_sf"/>
</dbReference>
<dbReference type="Gene3D" id="1.20.1560.10">
    <property type="entry name" value="ABC transporter type 1, transmembrane domain"/>
    <property type="match status" value="1"/>
</dbReference>
<dbReference type="OrthoDB" id="6500128at2759"/>
<dbReference type="PANTHER" id="PTHR24222:SF76">
    <property type="entry name" value="MYCOBACTIN IMPORT ATP-BINDING_PERMEASE PROTEIN IRTB"/>
    <property type="match status" value="1"/>
</dbReference>
<evidence type="ECO:0000313" key="7">
    <source>
        <dbReference type="EMBL" id="VDP31604.1"/>
    </source>
</evidence>
<sequence>MVAVYICSLGKKTAATEEDSEGAQNENGAISLLSAAFRIAQPSALSSDATTRLILFRSVSMGFTKSKKSKEDVAAKEEASKKVPLVQLFRYATWRELVLLFVGISVSLVTGAGLPLMSILQGRVTQAFVQEEMYKTNTTPGPSFTYNDTNFTHDLMGAIYGYTGMAIGMFVAANVQVTCFLIVCEQMSNRIRRKFVQSILRQDISWFDKNNSGTLATKLFEVHNRFHAQLEINASDAGCDTTPGTMRLRNRKG</sequence>
<dbReference type="AlphaFoldDB" id="A0A3P8DI73"/>
<evidence type="ECO:0000259" key="6">
    <source>
        <dbReference type="PROSITE" id="PS50929"/>
    </source>
</evidence>
<proteinExistence type="predicted"/>
<organism evidence="7">
    <name type="scientific">Heligmosomoides polygyrus</name>
    <name type="common">Parasitic roundworm</name>
    <dbReference type="NCBI Taxonomy" id="6339"/>
    <lineage>
        <taxon>Eukaryota</taxon>
        <taxon>Metazoa</taxon>
        <taxon>Ecdysozoa</taxon>
        <taxon>Nematoda</taxon>
        <taxon>Chromadorea</taxon>
        <taxon>Rhabditida</taxon>
        <taxon>Rhabditina</taxon>
        <taxon>Rhabditomorpha</taxon>
        <taxon>Strongyloidea</taxon>
        <taxon>Heligmosomidae</taxon>
        <taxon>Heligmosomoides</taxon>
    </lineage>
</organism>
<dbReference type="GO" id="GO:0005886">
    <property type="term" value="C:plasma membrane"/>
    <property type="evidence" value="ECO:0007669"/>
    <property type="project" value="TreeGrafter"/>
</dbReference>
<evidence type="ECO:0000256" key="1">
    <source>
        <dbReference type="ARBA" id="ARBA00004141"/>
    </source>
</evidence>
<evidence type="ECO:0000256" key="2">
    <source>
        <dbReference type="ARBA" id="ARBA00022692"/>
    </source>
</evidence>
<dbReference type="SUPFAM" id="SSF90123">
    <property type="entry name" value="ABC transporter transmembrane region"/>
    <property type="match status" value="1"/>
</dbReference>
<dbReference type="GO" id="GO:0140359">
    <property type="term" value="F:ABC-type transporter activity"/>
    <property type="evidence" value="ECO:0007669"/>
    <property type="project" value="InterPro"/>
</dbReference>
<keyword evidence="3 5" id="KW-1133">Transmembrane helix</keyword>
<dbReference type="InterPro" id="IPR039421">
    <property type="entry name" value="Type_1_exporter"/>
</dbReference>
<evidence type="ECO:0000256" key="5">
    <source>
        <dbReference type="SAM" id="Phobius"/>
    </source>
</evidence>
<accession>A0A3P8DI73</accession>